<dbReference type="AlphaFoldDB" id="H2C8I7"/>
<organism evidence="1 2">
    <name type="scientific">Metallosphaera yellowstonensis MK1</name>
    <dbReference type="NCBI Taxonomy" id="671065"/>
    <lineage>
        <taxon>Archaea</taxon>
        <taxon>Thermoproteota</taxon>
        <taxon>Thermoprotei</taxon>
        <taxon>Sulfolobales</taxon>
        <taxon>Sulfolobaceae</taxon>
        <taxon>Metallosphaera</taxon>
    </lineage>
</organism>
<dbReference type="Proteomes" id="UP000003980">
    <property type="component" value="Unassembled WGS sequence"/>
</dbReference>
<reference evidence="1 2" key="1">
    <citation type="submission" date="2012-01" db="EMBL/GenBank/DDBJ databases">
        <title>Improved High-Quality Draft sequence of Metallosphaera yellowstonensis MK1.</title>
        <authorList>
            <consortium name="US DOE Joint Genome Institute"/>
            <person name="Lucas S."/>
            <person name="Han J."/>
            <person name="Cheng J.-F."/>
            <person name="Goodwin L."/>
            <person name="Pitluck S."/>
            <person name="Peters L."/>
            <person name="Teshima H."/>
            <person name="Detter J.C."/>
            <person name="Han C."/>
            <person name="Tapia R."/>
            <person name="Land M."/>
            <person name="Hauser L."/>
            <person name="Kyrpides N."/>
            <person name="Kozubal M."/>
            <person name="Macur R.E."/>
            <person name="Jay Z."/>
            <person name="Inskeep W."/>
            <person name="Woyke T."/>
        </authorList>
    </citation>
    <scope>NUCLEOTIDE SEQUENCE [LARGE SCALE GENOMIC DNA]</scope>
    <source>
        <strain evidence="1 2">MK1</strain>
    </source>
</reference>
<name>H2C8I7_9CREN</name>
<dbReference type="HOGENOM" id="CLU_2930277_0_0_2"/>
<dbReference type="eggNOG" id="arCOG09915">
    <property type="taxonomic scope" value="Archaea"/>
</dbReference>
<evidence type="ECO:0000313" key="1">
    <source>
        <dbReference type="EMBL" id="EHP68463.1"/>
    </source>
</evidence>
<dbReference type="EMBL" id="JH597770">
    <property type="protein sequence ID" value="EHP68463.1"/>
    <property type="molecule type" value="Genomic_DNA"/>
</dbReference>
<proteinExistence type="predicted"/>
<sequence length="60" mass="7167">MGFPSFRRYVEFFSFLKKYWRPYAVDREGAEPFVYVTALVYNSLIYTFVPSLVPEQELTT</sequence>
<gene>
    <name evidence="1" type="ORF">MetMK1DRAFT_00028970</name>
</gene>
<protein>
    <submittedName>
        <fullName evidence="1">Uncharacterized protein</fullName>
    </submittedName>
</protein>
<keyword evidence="2" id="KW-1185">Reference proteome</keyword>
<evidence type="ECO:0000313" key="2">
    <source>
        <dbReference type="Proteomes" id="UP000003980"/>
    </source>
</evidence>
<accession>H2C8I7</accession>